<dbReference type="InterPro" id="IPR002110">
    <property type="entry name" value="Ankyrin_rpt"/>
</dbReference>
<evidence type="ECO:0000256" key="1">
    <source>
        <dbReference type="PROSITE-ProRule" id="PRU00023"/>
    </source>
</evidence>
<dbReference type="Gene3D" id="1.25.40.20">
    <property type="entry name" value="Ankyrin repeat-containing domain"/>
    <property type="match status" value="1"/>
</dbReference>
<dbReference type="PROSITE" id="PS50088">
    <property type="entry name" value="ANK_REPEAT"/>
    <property type="match status" value="1"/>
</dbReference>
<accession>A0A814BK64</accession>
<evidence type="ECO:0000313" key="3">
    <source>
        <dbReference type="EMBL" id="CAF3765720.1"/>
    </source>
</evidence>
<sequence>MNSERIDEELLRELACNGDLYQIQTLLTNKPNLNINSQNAMNGWTALHWAAKRNHRQVVEYLLGNGANTDIQAHDKSTAAHVCNNDSLRQILESTTFDDSVSSTSISTTTLPIVPNYLRHPVFPYVSSQPTTNLSSINTETITLLCRIADDPSETDFIEFDFNKIPNTGSFERLLSNICHELNIDHIDKLRRLPCIRVRNDCDVERLKDNHMLEVILIKKS</sequence>
<dbReference type="InterPro" id="IPR036770">
    <property type="entry name" value="Ankyrin_rpt-contain_sf"/>
</dbReference>
<dbReference type="EMBL" id="CAJNOT010000288">
    <property type="protein sequence ID" value="CAF0927735.1"/>
    <property type="molecule type" value="Genomic_DNA"/>
</dbReference>
<gene>
    <name evidence="3" type="ORF">JBS370_LOCUS13387</name>
    <name evidence="2" type="ORF">ZHD862_LOCUS8757</name>
</gene>
<dbReference type="InterPro" id="IPR039195">
    <property type="entry name" value="ANKRD40"/>
</dbReference>
<dbReference type="AlphaFoldDB" id="A0A814BK64"/>
<evidence type="ECO:0000313" key="4">
    <source>
        <dbReference type="Proteomes" id="UP000663864"/>
    </source>
</evidence>
<keyword evidence="1" id="KW-0040">ANK repeat</keyword>
<dbReference type="SMART" id="SM00248">
    <property type="entry name" value="ANK"/>
    <property type="match status" value="2"/>
</dbReference>
<feature type="repeat" description="ANK" evidence="1">
    <location>
        <begin position="42"/>
        <end position="74"/>
    </location>
</feature>
<dbReference type="PROSITE" id="PS50297">
    <property type="entry name" value="ANK_REP_REGION"/>
    <property type="match status" value="1"/>
</dbReference>
<dbReference type="PANTHER" id="PTHR24192">
    <property type="entry name" value="ANKYRIN REPEAT DOMAIN 40"/>
    <property type="match status" value="1"/>
</dbReference>
<evidence type="ECO:0008006" key="5">
    <source>
        <dbReference type="Google" id="ProtNLM"/>
    </source>
</evidence>
<dbReference type="Pfam" id="PF12796">
    <property type="entry name" value="Ank_2"/>
    <property type="match status" value="1"/>
</dbReference>
<organism evidence="2 4">
    <name type="scientific">Rotaria sordida</name>
    <dbReference type="NCBI Taxonomy" id="392033"/>
    <lineage>
        <taxon>Eukaryota</taxon>
        <taxon>Metazoa</taxon>
        <taxon>Spiralia</taxon>
        <taxon>Gnathifera</taxon>
        <taxon>Rotifera</taxon>
        <taxon>Eurotatoria</taxon>
        <taxon>Bdelloidea</taxon>
        <taxon>Philodinida</taxon>
        <taxon>Philodinidae</taxon>
        <taxon>Rotaria</taxon>
    </lineage>
</organism>
<proteinExistence type="predicted"/>
<reference evidence="2" key="1">
    <citation type="submission" date="2021-02" db="EMBL/GenBank/DDBJ databases">
        <authorList>
            <person name="Nowell W R."/>
        </authorList>
    </citation>
    <scope>NUCLEOTIDE SEQUENCE</scope>
</reference>
<dbReference type="Proteomes" id="UP000663836">
    <property type="component" value="Unassembled WGS sequence"/>
</dbReference>
<evidence type="ECO:0000313" key="2">
    <source>
        <dbReference type="EMBL" id="CAF0927735.1"/>
    </source>
</evidence>
<dbReference type="Proteomes" id="UP000663864">
    <property type="component" value="Unassembled WGS sequence"/>
</dbReference>
<name>A0A814BK64_9BILA</name>
<dbReference type="SUPFAM" id="SSF48403">
    <property type="entry name" value="Ankyrin repeat"/>
    <property type="match status" value="1"/>
</dbReference>
<comment type="caution">
    <text evidence="2">The sequence shown here is derived from an EMBL/GenBank/DDBJ whole genome shotgun (WGS) entry which is preliminary data.</text>
</comment>
<dbReference type="EMBL" id="CAJOBD010001143">
    <property type="protein sequence ID" value="CAF3765720.1"/>
    <property type="molecule type" value="Genomic_DNA"/>
</dbReference>
<dbReference type="PANTHER" id="PTHR24192:SF3">
    <property type="entry name" value="ANKYRIN REPEAT DOMAIN 40"/>
    <property type="match status" value="1"/>
</dbReference>
<protein>
    <recommendedName>
        <fullName evidence="5">Ankyrin repeat domain-containing protein 40</fullName>
    </recommendedName>
</protein>